<dbReference type="RefSeq" id="WP_171220522.1">
    <property type="nucleotide sequence ID" value="NZ_JABEPP010000007.1"/>
</dbReference>
<evidence type="ECO:0000313" key="1">
    <source>
        <dbReference type="EMBL" id="NNM75018.1"/>
    </source>
</evidence>
<sequence length="119" mass="13232">MSVSDTQAGGWVLVPREPTEAMIEAFRDGEFRHFDQGYQAMLDAAPTAPGLADELARLRAQKEKLVKALKPFADALDALTDDLRLCPDEYCVEEALWQDEQPTIGDLRRARAALREAGE</sequence>
<evidence type="ECO:0000313" key="2">
    <source>
        <dbReference type="Proteomes" id="UP000564885"/>
    </source>
</evidence>
<keyword evidence="2" id="KW-1185">Reference proteome</keyword>
<organism evidence="1 2">
    <name type="scientific">Enterovirga aerilata</name>
    <dbReference type="NCBI Taxonomy" id="2730920"/>
    <lineage>
        <taxon>Bacteria</taxon>
        <taxon>Pseudomonadati</taxon>
        <taxon>Pseudomonadota</taxon>
        <taxon>Alphaproteobacteria</taxon>
        <taxon>Hyphomicrobiales</taxon>
        <taxon>Methylobacteriaceae</taxon>
        <taxon>Enterovirga</taxon>
    </lineage>
</organism>
<comment type="caution">
    <text evidence="1">The sequence shown here is derived from an EMBL/GenBank/DDBJ whole genome shotgun (WGS) entry which is preliminary data.</text>
</comment>
<protein>
    <submittedName>
        <fullName evidence="1">Uncharacterized protein</fullName>
    </submittedName>
</protein>
<name>A0A849IC87_9HYPH</name>
<gene>
    <name evidence="1" type="ORF">HJG44_21890</name>
</gene>
<dbReference type="AlphaFoldDB" id="A0A849IC87"/>
<dbReference type="Proteomes" id="UP000564885">
    <property type="component" value="Unassembled WGS sequence"/>
</dbReference>
<reference evidence="1 2" key="1">
    <citation type="submission" date="2020-04" db="EMBL/GenBank/DDBJ databases">
        <title>Enterovirga sp. isolate from soil.</title>
        <authorList>
            <person name="Chea S."/>
            <person name="Kim D.-U."/>
        </authorList>
    </citation>
    <scope>NUCLEOTIDE SEQUENCE [LARGE SCALE GENOMIC DNA]</scope>
    <source>
        <strain evidence="1 2">DB1703</strain>
    </source>
</reference>
<dbReference type="EMBL" id="JABEPP010000007">
    <property type="protein sequence ID" value="NNM75018.1"/>
    <property type="molecule type" value="Genomic_DNA"/>
</dbReference>
<accession>A0A849IC87</accession>
<proteinExistence type="predicted"/>